<dbReference type="GO" id="GO:0043565">
    <property type="term" value="F:sequence-specific DNA binding"/>
    <property type="evidence" value="ECO:0007669"/>
    <property type="project" value="InterPro"/>
</dbReference>
<dbReference type="SUPFAM" id="SSF52172">
    <property type="entry name" value="CheY-like"/>
    <property type="match status" value="1"/>
</dbReference>
<dbReference type="InterPro" id="IPR001789">
    <property type="entry name" value="Sig_transdc_resp-reg_receiver"/>
</dbReference>
<dbReference type="InterPro" id="IPR003594">
    <property type="entry name" value="HATPase_dom"/>
</dbReference>
<dbReference type="InterPro" id="IPR018062">
    <property type="entry name" value="HTH_AraC-typ_CS"/>
</dbReference>
<feature type="domain" description="HTH araC/xylS-type" evidence="17">
    <location>
        <begin position="935"/>
        <end position="1034"/>
    </location>
</feature>
<evidence type="ECO:0000259" key="19">
    <source>
        <dbReference type="PROSITE" id="PS50110"/>
    </source>
</evidence>
<evidence type="ECO:0000256" key="16">
    <source>
        <dbReference type="SAM" id="MobiDB-lite"/>
    </source>
</evidence>
<dbReference type="FunFam" id="3.30.565.10:FF:000023">
    <property type="entry name" value="PAS domain-containing sensor histidine kinase"/>
    <property type="match status" value="1"/>
</dbReference>
<keyword evidence="14" id="KW-0804">Transcription</keyword>
<keyword evidence="7" id="KW-0547">Nucleotide-binding</keyword>
<keyword evidence="10" id="KW-0902">Two-component regulatory system</keyword>
<comment type="catalytic activity">
    <reaction evidence="1">
        <text>ATP + protein L-histidine = ADP + protein N-phospho-L-histidine.</text>
        <dbReference type="EC" id="2.7.13.3"/>
    </reaction>
</comment>
<dbReference type="InterPro" id="IPR005467">
    <property type="entry name" value="His_kinase_dom"/>
</dbReference>
<dbReference type="InterPro" id="IPR036890">
    <property type="entry name" value="HATPase_C_sf"/>
</dbReference>
<evidence type="ECO:0000256" key="8">
    <source>
        <dbReference type="ARBA" id="ARBA00022777"/>
    </source>
</evidence>
<dbReference type="AlphaFoldDB" id="A0A927GAH5"/>
<dbReference type="Gene3D" id="3.30.565.10">
    <property type="entry name" value="Histidine kinase-like ATPase, C-terminal domain"/>
    <property type="match status" value="1"/>
</dbReference>
<keyword evidence="11" id="KW-0805">Transcription regulation</keyword>
<evidence type="ECO:0000256" key="14">
    <source>
        <dbReference type="ARBA" id="ARBA00023163"/>
    </source>
</evidence>
<dbReference type="Pfam" id="PF02518">
    <property type="entry name" value="HATPase_c"/>
    <property type="match status" value="1"/>
</dbReference>
<dbReference type="Gene3D" id="2.130.10.10">
    <property type="entry name" value="YVTN repeat-like/Quinoprotein amine dehydrogenase"/>
    <property type="match status" value="1"/>
</dbReference>
<dbReference type="InterPro" id="IPR004358">
    <property type="entry name" value="Sig_transdc_His_kin-like_C"/>
</dbReference>
<keyword evidence="13" id="KW-0472">Membrane</keyword>
<dbReference type="PRINTS" id="PR00344">
    <property type="entry name" value="BCTRLSENSOR"/>
</dbReference>
<evidence type="ECO:0000256" key="3">
    <source>
        <dbReference type="ARBA" id="ARBA00012438"/>
    </source>
</evidence>
<dbReference type="SUPFAM" id="SSF47384">
    <property type="entry name" value="Homodimeric domain of signal transducing histidine kinase"/>
    <property type="match status" value="1"/>
</dbReference>
<dbReference type="InterPro" id="IPR018060">
    <property type="entry name" value="HTH_AraC"/>
</dbReference>
<dbReference type="SMART" id="SM00388">
    <property type="entry name" value="HisKA"/>
    <property type="match status" value="1"/>
</dbReference>
<evidence type="ECO:0000259" key="17">
    <source>
        <dbReference type="PROSITE" id="PS01124"/>
    </source>
</evidence>
<dbReference type="SMART" id="SM00342">
    <property type="entry name" value="HTH_ARAC"/>
    <property type="match status" value="1"/>
</dbReference>
<dbReference type="EMBL" id="JACWZY010000049">
    <property type="protein sequence ID" value="MBD2705249.1"/>
    <property type="molecule type" value="Genomic_DNA"/>
</dbReference>
<feature type="domain" description="Histidine kinase" evidence="18">
    <location>
        <begin position="505"/>
        <end position="724"/>
    </location>
</feature>
<evidence type="ECO:0000256" key="12">
    <source>
        <dbReference type="ARBA" id="ARBA00023125"/>
    </source>
</evidence>
<evidence type="ECO:0000256" key="1">
    <source>
        <dbReference type="ARBA" id="ARBA00000085"/>
    </source>
</evidence>
<dbReference type="SMART" id="SM00387">
    <property type="entry name" value="HATPase_c"/>
    <property type="match status" value="1"/>
</dbReference>
<reference evidence="20" key="1">
    <citation type="submission" date="2020-09" db="EMBL/GenBank/DDBJ databases">
        <authorList>
            <person name="Kim M.K."/>
        </authorList>
    </citation>
    <scope>NUCLEOTIDE SEQUENCE</scope>
    <source>
        <strain evidence="20">BT702</strain>
    </source>
</reference>
<evidence type="ECO:0000256" key="11">
    <source>
        <dbReference type="ARBA" id="ARBA00023015"/>
    </source>
</evidence>
<dbReference type="CDD" id="cd16922">
    <property type="entry name" value="HATPase_EvgS-ArcB-TorS-like"/>
    <property type="match status" value="1"/>
</dbReference>
<dbReference type="EC" id="2.7.13.3" evidence="3"/>
<feature type="region of interest" description="Disordered" evidence="16">
    <location>
        <begin position="747"/>
        <end position="775"/>
    </location>
</feature>
<evidence type="ECO:0000256" key="10">
    <source>
        <dbReference type="ARBA" id="ARBA00023012"/>
    </source>
</evidence>
<dbReference type="SMART" id="SM00448">
    <property type="entry name" value="REC"/>
    <property type="match status" value="1"/>
</dbReference>
<dbReference type="PROSITE" id="PS00041">
    <property type="entry name" value="HTH_ARAC_FAMILY_1"/>
    <property type="match status" value="1"/>
</dbReference>
<dbReference type="InterPro" id="IPR036097">
    <property type="entry name" value="HisK_dim/P_sf"/>
</dbReference>
<dbReference type="Pfam" id="PF12833">
    <property type="entry name" value="HTH_18"/>
    <property type="match status" value="1"/>
</dbReference>
<dbReference type="Proteomes" id="UP000598820">
    <property type="component" value="Unassembled WGS sequence"/>
</dbReference>
<dbReference type="PANTHER" id="PTHR43547:SF2">
    <property type="entry name" value="HYBRID SIGNAL TRANSDUCTION HISTIDINE KINASE C"/>
    <property type="match status" value="1"/>
</dbReference>
<proteinExistence type="predicted"/>
<dbReference type="RefSeq" id="WP_190892496.1">
    <property type="nucleotide sequence ID" value="NZ_JACWZY010000049.1"/>
</dbReference>
<keyword evidence="4" id="KW-1003">Cell membrane</keyword>
<evidence type="ECO:0000256" key="9">
    <source>
        <dbReference type="ARBA" id="ARBA00022840"/>
    </source>
</evidence>
<keyword evidence="6" id="KW-0808">Transferase</keyword>
<dbReference type="PANTHER" id="PTHR43547">
    <property type="entry name" value="TWO-COMPONENT HISTIDINE KINASE"/>
    <property type="match status" value="1"/>
</dbReference>
<evidence type="ECO:0000259" key="18">
    <source>
        <dbReference type="PROSITE" id="PS50109"/>
    </source>
</evidence>
<sequence>MGQTLIAQQLMLPPAERTLKQPPGVNLFSPYMAQDKKGNLWLSSPDGLIRYDGQQLRVFNSQGHLQDDTFSRVIADSRGRVWLRYAYGNDESKLAFWDPKTQRIQFIADTTRLVGEFLAKDGIRTLFVDRQDHLWIGRTKTGLLRVDPRTLSVEPFVLDSTEVNSLHQSSDGTIWAGASTGLYSIDPSSHQVRRYLDKNGLLRIHAGNPITALTVRSTGELLLGLYNKVVVFNPTSGLIRQIDLPLPIATSQLWTYKIVFDQEQNAYFSVGTLVFRLNRQNQLQRLEFGYPAEKVIGIWISQGQPLGNNRLWVNAGHQLYAYDLSRLRQVPPLNILDVSVNGIRLVENQVPREERFQRDTLGQASLYLKEGDFLSIRFLPQVEVATSTYRYKLAGHDAQWAVYNDTYGQATYQLRAGTYSFVLNRAKPTGGWEPQLAHIQIQVAPHFWRTAWFLSLTILSLSSAGLWLIRSWNRRRMLQQELARQAFEAETLRKMDTLKSDFFANVTHEFRTPLTIILNATEQLDATSLEPTQQQQTDTIQRHAHQLLRLITETLDMSRLDAGKMEVNSHLGDPVLFMRQVVTQFDGLAKQRGITLDWEGDTGTAELMYSFDDAKWEKIAYNLLSNALKFTAAGGRVLISGRIVAPDRFVLRVADTGIGIPKHRLTHIFDRFYQVDSSSTRAYSGTGIGLALVKELAQWLGGRVTVESEEGKGSVFTVELPIATPFIYQLNAIYPTSDLERDNLRGQSALGTSQSPKAPVSPRTASQSRALPIEKANSKNQQKPLVLLVEDNTELRMQMATYLSGQYRIATVATGREGLEQAIAEVPDLIVSDVMMPEMDGYELTRSLKADQRTSHIPIVLLTARSSAESQLMGLQAGADHYVGKPFNLTELNLRLGNALRTRQQWQQRFTAQMAPVTAVHPAHGEAEREERFLNTLRQYILANLHEADRIDVDWLADRAGMSRTQLHRKLTALTSLSPNRFIHRVRLERAAALLQSGEYNVAQVAYELGYSSQSYFAKLFQEHFGYAPSKMKT</sequence>
<gene>
    <name evidence="20" type="ORF">IC229_31815</name>
</gene>
<keyword evidence="12" id="KW-0238">DNA-binding</keyword>
<evidence type="ECO:0000256" key="4">
    <source>
        <dbReference type="ARBA" id="ARBA00022475"/>
    </source>
</evidence>
<dbReference type="InterPro" id="IPR013783">
    <property type="entry name" value="Ig-like_fold"/>
</dbReference>
<evidence type="ECO:0000256" key="2">
    <source>
        <dbReference type="ARBA" id="ARBA00004236"/>
    </source>
</evidence>
<dbReference type="InterPro" id="IPR011006">
    <property type="entry name" value="CheY-like_superfamily"/>
</dbReference>
<evidence type="ECO:0000256" key="15">
    <source>
        <dbReference type="PROSITE-ProRule" id="PRU00169"/>
    </source>
</evidence>
<dbReference type="Pfam" id="PF00512">
    <property type="entry name" value="HisKA"/>
    <property type="match status" value="1"/>
</dbReference>
<dbReference type="SUPFAM" id="SSF46689">
    <property type="entry name" value="Homeodomain-like"/>
    <property type="match status" value="1"/>
</dbReference>
<dbReference type="GO" id="GO:0005524">
    <property type="term" value="F:ATP binding"/>
    <property type="evidence" value="ECO:0007669"/>
    <property type="project" value="UniProtKB-KW"/>
</dbReference>
<dbReference type="Gene3D" id="3.40.50.2300">
    <property type="match status" value="1"/>
</dbReference>
<dbReference type="Gene3D" id="2.60.40.10">
    <property type="entry name" value="Immunoglobulins"/>
    <property type="match status" value="1"/>
</dbReference>
<dbReference type="CDD" id="cd00082">
    <property type="entry name" value="HisKA"/>
    <property type="match status" value="1"/>
</dbReference>
<dbReference type="Pfam" id="PF00072">
    <property type="entry name" value="Response_reg"/>
    <property type="match status" value="1"/>
</dbReference>
<evidence type="ECO:0000313" key="20">
    <source>
        <dbReference type="EMBL" id="MBD2705249.1"/>
    </source>
</evidence>
<dbReference type="InterPro" id="IPR015943">
    <property type="entry name" value="WD40/YVTN_repeat-like_dom_sf"/>
</dbReference>
<protein>
    <recommendedName>
        <fullName evidence="3">histidine kinase</fullName>
        <ecNumber evidence="3">2.7.13.3</ecNumber>
    </recommendedName>
</protein>
<evidence type="ECO:0000256" key="13">
    <source>
        <dbReference type="ARBA" id="ARBA00023136"/>
    </source>
</evidence>
<evidence type="ECO:0000313" key="21">
    <source>
        <dbReference type="Proteomes" id="UP000598820"/>
    </source>
</evidence>
<keyword evidence="9" id="KW-0067">ATP-binding</keyword>
<name>A0A927GAH5_9BACT</name>
<dbReference type="Gene3D" id="1.10.287.130">
    <property type="match status" value="1"/>
</dbReference>
<dbReference type="SUPFAM" id="SSF55874">
    <property type="entry name" value="ATPase domain of HSP90 chaperone/DNA topoisomerase II/histidine kinase"/>
    <property type="match status" value="1"/>
</dbReference>
<dbReference type="PROSITE" id="PS50110">
    <property type="entry name" value="RESPONSE_REGULATORY"/>
    <property type="match status" value="1"/>
</dbReference>
<keyword evidence="8" id="KW-0418">Kinase</keyword>
<feature type="compositionally biased region" description="Polar residues" evidence="16">
    <location>
        <begin position="747"/>
        <end position="756"/>
    </location>
</feature>
<dbReference type="SUPFAM" id="SSF63829">
    <property type="entry name" value="Calcium-dependent phosphotriesterase"/>
    <property type="match status" value="1"/>
</dbReference>
<dbReference type="PROSITE" id="PS50109">
    <property type="entry name" value="HIS_KIN"/>
    <property type="match status" value="1"/>
</dbReference>
<comment type="caution">
    <text evidence="20">The sequence shown here is derived from an EMBL/GenBank/DDBJ whole genome shotgun (WGS) entry which is preliminary data.</text>
</comment>
<dbReference type="GO" id="GO:0003700">
    <property type="term" value="F:DNA-binding transcription factor activity"/>
    <property type="evidence" value="ECO:0007669"/>
    <property type="project" value="InterPro"/>
</dbReference>
<evidence type="ECO:0000256" key="7">
    <source>
        <dbReference type="ARBA" id="ARBA00022741"/>
    </source>
</evidence>
<feature type="domain" description="Response regulatory" evidence="19">
    <location>
        <begin position="785"/>
        <end position="900"/>
    </location>
</feature>
<keyword evidence="21" id="KW-1185">Reference proteome</keyword>
<accession>A0A927GAH5</accession>
<feature type="modified residue" description="4-aspartylphosphate" evidence="15">
    <location>
        <position position="833"/>
    </location>
</feature>
<dbReference type="InterPro" id="IPR003661">
    <property type="entry name" value="HisK_dim/P_dom"/>
</dbReference>
<comment type="subcellular location">
    <subcellularLocation>
        <location evidence="2">Cell membrane</location>
    </subcellularLocation>
</comment>
<dbReference type="GO" id="GO:0005886">
    <property type="term" value="C:plasma membrane"/>
    <property type="evidence" value="ECO:0007669"/>
    <property type="project" value="UniProtKB-SubCell"/>
</dbReference>
<dbReference type="InterPro" id="IPR009057">
    <property type="entry name" value="Homeodomain-like_sf"/>
</dbReference>
<evidence type="ECO:0000256" key="6">
    <source>
        <dbReference type="ARBA" id="ARBA00022679"/>
    </source>
</evidence>
<keyword evidence="5 15" id="KW-0597">Phosphoprotein</keyword>
<organism evidence="20 21">
    <name type="scientific">Spirosoma profusum</name>
    <dbReference type="NCBI Taxonomy" id="2771354"/>
    <lineage>
        <taxon>Bacteria</taxon>
        <taxon>Pseudomonadati</taxon>
        <taxon>Bacteroidota</taxon>
        <taxon>Cytophagia</taxon>
        <taxon>Cytophagales</taxon>
        <taxon>Cytophagaceae</taxon>
        <taxon>Spirosoma</taxon>
    </lineage>
</organism>
<dbReference type="GO" id="GO:0000155">
    <property type="term" value="F:phosphorelay sensor kinase activity"/>
    <property type="evidence" value="ECO:0007669"/>
    <property type="project" value="InterPro"/>
</dbReference>
<evidence type="ECO:0000256" key="5">
    <source>
        <dbReference type="ARBA" id="ARBA00022553"/>
    </source>
</evidence>
<dbReference type="Gene3D" id="1.10.10.60">
    <property type="entry name" value="Homeodomain-like"/>
    <property type="match status" value="1"/>
</dbReference>
<dbReference type="PROSITE" id="PS01124">
    <property type="entry name" value="HTH_ARAC_FAMILY_2"/>
    <property type="match status" value="1"/>
</dbReference>